<dbReference type="InterPro" id="IPR001584">
    <property type="entry name" value="Integrase_cat-core"/>
</dbReference>
<dbReference type="SUPFAM" id="SSF53098">
    <property type="entry name" value="Ribonuclease H-like"/>
    <property type="match status" value="1"/>
</dbReference>
<reference evidence="3" key="1">
    <citation type="submission" date="2015-12" db="EMBL/GenBank/DDBJ databases">
        <title>De novo transcriptome assembly of four potential Pierce s Disease insect vectors from Arizona vineyards.</title>
        <authorList>
            <person name="Tassone E.E."/>
        </authorList>
    </citation>
    <scope>NUCLEOTIDE SEQUENCE</scope>
</reference>
<sequence length="287" mass="33520">KFGWPSNFNSKIRENNDKSNVEFIHYFRRKEELSVEQQILMWGHRVIIPNKLRQILLNELHDSHLGIVKMKSVARSYFWWPSLDKDIEGIASNCENCKLERANPSKAPLHVWEFPSKPWQRLHIDYCGPFRNKLYLVIKDAYSKWLEVYEVASTSAKQTIIKLRYLFAQFGVPDHIVSDNGPPFTSGEFKEFIDSYRIVHSFSAPYCPQTNGLAENAVKQVKKVLKIANRENVDFDVMLTKFLFNYRNSINNSTQESPAKLMLNRDLRGRLDLLRPNLKRVVVNGTN</sequence>
<dbReference type="PROSITE" id="PS50994">
    <property type="entry name" value="INTEGRASE"/>
    <property type="match status" value="1"/>
</dbReference>
<dbReference type="PANTHER" id="PTHR37984:SF5">
    <property type="entry name" value="PROTEIN NYNRIN-LIKE"/>
    <property type="match status" value="1"/>
</dbReference>
<dbReference type="AlphaFoldDB" id="A0A1B6CNC3"/>
<dbReference type="EC" id="2.7.7.49" evidence="1"/>
<dbReference type="Gene3D" id="1.10.340.70">
    <property type="match status" value="1"/>
</dbReference>
<evidence type="ECO:0000256" key="1">
    <source>
        <dbReference type="ARBA" id="ARBA00012493"/>
    </source>
</evidence>
<organism evidence="3">
    <name type="scientific">Clastoptera arizonana</name>
    <name type="common">Arizona spittle bug</name>
    <dbReference type="NCBI Taxonomy" id="38151"/>
    <lineage>
        <taxon>Eukaryota</taxon>
        <taxon>Metazoa</taxon>
        <taxon>Ecdysozoa</taxon>
        <taxon>Arthropoda</taxon>
        <taxon>Hexapoda</taxon>
        <taxon>Insecta</taxon>
        <taxon>Pterygota</taxon>
        <taxon>Neoptera</taxon>
        <taxon>Paraneoptera</taxon>
        <taxon>Hemiptera</taxon>
        <taxon>Auchenorrhyncha</taxon>
        <taxon>Cercopoidea</taxon>
        <taxon>Clastopteridae</taxon>
        <taxon>Clastoptera</taxon>
    </lineage>
</organism>
<feature type="domain" description="Integrase catalytic" evidence="2">
    <location>
        <begin position="114"/>
        <end position="266"/>
    </location>
</feature>
<dbReference type="InterPro" id="IPR036397">
    <property type="entry name" value="RNaseH_sf"/>
</dbReference>
<proteinExistence type="predicted"/>
<dbReference type="EMBL" id="GEDC01022366">
    <property type="protein sequence ID" value="JAS14932.1"/>
    <property type="molecule type" value="Transcribed_RNA"/>
</dbReference>
<dbReference type="Gene3D" id="3.30.420.10">
    <property type="entry name" value="Ribonuclease H-like superfamily/Ribonuclease H"/>
    <property type="match status" value="1"/>
</dbReference>
<dbReference type="FunFam" id="3.30.420.10:FF:000063">
    <property type="entry name" value="Retrovirus-related Pol polyprotein from transposon 297-like Protein"/>
    <property type="match status" value="1"/>
</dbReference>
<evidence type="ECO:0000313" key="4">
    <source>
        <dbReference type="EMBL" id="JAS31639.1"/>
    </source>
</evidence>
<dbReference type="PANTHER" id="PTHR37984">
    <property type="entry name" value="PROTEIN CBG26694"/>
    <property type="match status" value="1"/>
</dbReference>
<dbReference type="GO" id="GO:0003676">
    <property type="term" value="F:nucleic acid binding"/>
    <property type="evidence" value="ECO:0007669"/>
    <property type="project" value="InterPro"/>
</dbReference>
<evidence type="ECO:0000259" key="2">
    <source>
        <dbReference type="PROSITE" id="PS50994"/>
    </source>
</evidence>
<dbReference type="InterPro" id="IPR012337">
    <property type="entry name" value="RNaseH-like_sf"/>
</dbReference>
<gene>
    <name evidence="3" type="ORF">g.36036</name>
    <name evidence="4" type="ORF">g.36039</name>
</gene>
<evidence type="ECO:0000313" key="3">
    <source>
        <dbReference type="EMBL" id="JAS14932.1"/>
    </source>
</evidence>
<name>A0A1B6CNC3_9HEMI</name>
<dbReference type="GO" id="GO:0003964">
    <property type="term" value="F:RNA-directed DNA polymerase activity"/>
    <property type="evidence" value="ECO:0007669"/>
    <property type="project" value="UniProtKB-EC"/>
</dbReference>
<dbReference type="Pfam" id="PF00665">
    <property type="entry name" value="rve"/>
    <property type="match status" value="1"/>
</dbReference>
<dbReference type="InterPro" id="IPR041588">
    <property type="entry name" value="Integrase_H2C2"/>
</dbReference>
<dbReference type="FunFam" id="1.10.340.70:FF:000003">
    <property type="entry name" value="Protein CBG25708"/>
    <property type="match status" value="1"/>
</dbReference>
<dbReference type="InterPro" id="IPR050951">
    <property type="entry name" value="Retrovirus_Pol_polyprotein"/>
</dbReference>
<feature type="non-terminal residue" evidence="3">
    <location>
        <position position="1"/>
    </location>
</feature>
<dbReference type="EMBL" id="GEDC01005659">
    <property type="protein sequence ID" value="JAS31639.1"/>
    <property type="molecule type" value="Transcribed_RNA"/>
</dbReference>
<protein>
    <recommendedName>
        <fullName evidence="1">RNA-directed DNA polymerase</fullName>
        <ecNumber evidence="1">2.7.7.49</ecNumber>
    </recommendedName>
</protein>
<dbReference type="GO" id="GO:0015074">
    <property type="term" value="P:DNA integration"/>
    <property type="evidence" value="ECO:0007669"/>
    <property type="project" value="InterPro"/>
</dbReference>
<dbReference type="Pfam" id="PF17921">
    <property type="entry name" value="Integrase_H2C2"/>
    <property type="match status" value="1"/>
</dbReference>
<accession>A0A1B6CNC3</accession>